<gene>
    <name evidence="3" type="ORF">MPHL21000_16865</name>
</gene>
<feature type="transmembrane region" description="Helical" evidence="1">
    <location>
        <begin position="39"/>
        <end position="57"/>
    </location>
</feature>
<feature type="transmembrane region" description="Helical" evidence="1">
    <location>
        <begin position="69"/>
        <end position="90"/>
    </location>
</feature>
<protein>
    <recommendedName>
        <fullName evidence="5">Integral membrane protein</fullName>
    </recommendedName>
</protein>
<evidence type="ECO:0008006" key="5">
    <source>
        <dbReference type="Google" id="ProtNLM"/>
    </source>
</evidence>
<dbReference type="AlphaFoldDB" id="A0A5N5UY86"/>
<keyword evidence="1" id="KW-0472">Membrane</keyword>
<feature type="signal peptide" evidence="2">
    <location>
        <begin position="1"/>
        <end position="29"/>
    </location>
</feature>
<evidence type="ECO:0000313" key="3">
    <source>
        <dbReference type="EMBL" id="KAB7754358.1"/>
    </source>
</evidence>
<evidence type="ECO:0000313" key="4">
    <source>
        <dbReference type="Proteomes" id="UP000325690"/>
    </source>
</evidence>
<keyword evidence="2" id="KW-0732">Signal</keyword>
<name>A0A5N5UY86_MYCPH</name>
<dbReference type="EMBL" id="ANBP01000024">
    <property type="protein sequence ID" value="KAB7754358.1"/>
    <property type="molecule type" value="Genomic_DNA"/>
</dbReference>
<dbReference type="RefSeq" id="WP_061482398.1">
    <property type="nucleotide sequence ID" value="NZ_ANBO01000019.1"/>
</dbReference>
<evidence type="ECO:0000256" key="2">
    <source>
        <dbReference type="SAM" id="SignalP"/>
    </source>
</evidence>
<keyword evidence="4" id="KW-1185">Reference proteome</keyword>
<sequence length="176" mass="17792">MSSPAVRARGLRGGLVGVCSALLATAAHTAGGAELPGGAAWVLVVLACAAVGALSSSRPLERRVGRIPTLSAALVLGQTAGHLVLVAAAHHACPLTPSLPMLLTHGLAAVACAVLVSLVEHLYGVCGQLLCWLRLFHRAEPPPAVAVPWWPTATVAVRRVAIAPVGTRAPPRCAAA</sequence>
<evidence type="ECO:0000256" key="1">
    <source>
        <dbReference type="SAM" id="Phobius"/>
    </source>
</evidence>
<organism evidence="3 4">
    <name type="scientific">Mycolicibacterium phlei DSM 43239 = CCUG 21000</name>
    <dbReference type="NCBI Taxonomy" id="1226750"/>
    <lineage>
        <taxon>Bacteria</taxon>
        <taxon>Bacillati</taxon>
        <taxon>Actinomycetota</taxon>
        <taxon>Actinomycetes</taxon>
        <taxon>Mycobacteriales</taxon>
        <taxon>Mycobacteriaceae</taxon>
        <taxon>Mycolicibacterium</taxon>
    </lineage>
</organism>
<dbReference type="Proteomes" id="UP000325690">
    <property type="component" value="Unassembled WGS sequence"/>
</dbReference>
<comment type="caution">
    <text evidence="3">The sequence shown here is derived from an EMBL/GenBank/DDBJ whole genome shotgun (WGS) entry which is preliminary data.</text>
</comment>
<feature type="chain" id="PRO_5038393760" description="Integral membrane protein" evidence="2">
    <location>
        <begin position="30"/>
        <end position="176"/>
    </location>
</feature>
<feature type="transmembrane region" description="Helical" evidence="1">
    <location>
        <begin position="102"/>
        <end position="125"/>
    </location>
</feature>
<keyword evidence="1" id="KW-0812">Transmembrane</keyword>
<accession>A0A5N5UY86</accession>
<dbReference type="GeneID" id="74302936"/>
<proteinExistence type="predicted"/>
<keyword evidence="1" id="KW-1133">Transmembrane helix</keyword>
<reference evidence="3 4" key="1">
    <citation type="submission" date="2012-10" db="EMBL/GenBank/DDBJ databases">
        <title>The draft sequence of the Mycobacterium pheli genome.</title>
        <authorList>
            <person name="Pettersson B.M.F."/>
            <person name="Das S."/>
            <person name="Dasgupta S."/>
            <person name="Bhattacharya A."/>
            <person name="Kirsebom L.A."/>
        </authorList>
    </citation>
    <scope>NUCLEOTIDE SEQUENCE [LARGE SCALE GENOMIC DNA]</scope>
    <source>
        <strain evidence="3 4">CCUG 21000</strain>
    </source>
</reference>